<dbReference type="RefSeq" id="WP_307248484.1">
    <property type="nucleotide sequence ID" value="NZ_JAUSUZ010000001.1"/>
</dbReference>
<proteinExistence type="predicted"/>
<organism evidence="1 2">
    <name type="scientific">Catenuloplanes indicus</name>
    <dbReference type="NCBI Taxonomy" id="137267"/>
    <lineage>
        <taxon>Bacteria</taxon>
        <taxon>Bacillati</taxon>
        <taxon>Actinomycetota</taxon>
        <taxon>Actinomycetes</taxon>
        <taxon>Micromonosporales</taxon>
        <taxon>Micromonosporaceae</taxon>
        <taxon>Catenuloplanes</taxon>
    </lineage>
</organism>
<comment type="caution">
    <text evidence="1">The sequence shown here is derived from an EMBL/GenBank/DDBJ whole genome shotgun (WGS) entry which is preliminary data.</text>
</comment>
<sequence length="130" mass="14058">MTGSYTPQTCVIASCGSDLHVTWTLGMPLYRMDVEQLAGPPTPDGAYTSDWKVECEAGHVVLVPSQDSPSDPDGTADYDSDECYRTFRRSDLERLAALIPASGCPNCPPGYDCETGRYATEPATSEENAR</sequence>
<reference evidence="1 2" key="1">
    <citation type="submission" date="2023-07" db="EMBL/GenBank/DDBJ databases">
        <title>Sequencing the genomes of 1000 actinobacteria strains.</title>
        <authorList>
            <person name="Klenk H.-P."/>
        </authorList>
    </citation>
    <scope>NUCLEOTIDE SEQUENCE [LARGE SCALE GENOMIC DNA]</scope>
    <source>
        <strain evidence="1 2">DSM 44709</strain>
    </source>
</reference>
<dbReference type="AlphaFoldDB" id="A0AAE3W827"/>
<evidence type="ECO:0000313" key="2">
    <source>
        <dbReference type="Proteomes" id="UP001240236"/>
    </source>
</evidence>
<dbReference type="Proteomes" id="UP001240236">
    <property type="component" value="Unassembled WGS sequence"/>
</dbReference>
<dbReference type="EMBL" id="JAUSUZ010000001">
    <property type="protein sequence ID" value="MDQ0371573.1"/>
    <property type="molecule type" value="Genomic_DNA"/>
</dbReference>
<gene>
    <name evidence="1" type="ORF">J2S42_008242</name>
</gene>
<name>A0AAE3W827_9ACTN</name>
<protein>
    <submittedName>
        <fullName evidence="1">Uncharacterized protein</fullName>
    </submittedName>
</protein>
<evidence type="ECO:0000313" key="1">
    <source>
        <dbReference type="EMBL" id="MDQ0371573.1"/>
    </source>
</evidence>
<accession>A0AAE3W827</accession>
<keyword evidence="2" id="KW-1185">Reference proteome</keyword>